<dbReference type="InterPro" id="IPR034593">
    <property type="entry name" value="DgoD-like"/>
</dbReference>
<dbReference type="InterPro" id="IPR013342">
    <property type="entry name" value="Mandelate_racemase_C"/>
</dbReference>
<accession>A0ABY3YPV7</accession>
<keyword evidence="3 5" id="KW-0460">Magnesium</keyword>
<dbReference type="Gene3D" id="3.20.20.120">
    <property type="entry name" value="Enolase-like C-terminal domain"/>
    <property type="match status" value="1"/>
</dbReference>
<sequence>MIQLSFKPYILYKKHVFRIAGGARTSTPAVLVRFKYGNLRGYGEASMPPMYGESIKTATAFLNQVDLSSFKDPLNAEEILDYIDKISPGNPAIKAALDIALHDLIGKILNIPTHAYFGLSNKELTTSKTIGIDTPENITKRINEAEKFKVLKIKLGGGNDEAIISTVRKATDKPLYIDANQGWKDRSAALDKIEWLKEQNVVFIEQPLPRKAFDDMQWLATHSPLPIVGDEGIQRHSDLQSASNYYHAINIKLMKSTGLREAYKMATTAKMMGLKVMLGCMSETSCAIAAACQLGALADWIDLDGNLGIKNDPYKAHAVKNGIIYTNNLPGIGLHPPKWKKIRSHEE</sequence>
<reference evidence="7 8" key="1">
    <citation type="journal article" date="2018" name="Int. J. Syst. Evol. Microbiol.">
        <title>Zhouia spongiae sp. nov., isolated from a marine sponge.</title>
        <authorList>
            <person name="Zhuang L."/>
            <person name="Lin B."/>
            <person name="Qin F."/>
            <person name="Luo L."/>
        </authorList>
    </citation>
    <scope>NUCLEOTIDE SEQUENCE [LARGE SCALE GENOMIC DNA]</scope>
    <source>
        <strain evidence="7 8">HN-Y44</strain>
    </source>
</reference>
<comment type="similarity">
    <text evidence="1 5">Belongs to the mandelate racemase/muconate lactonizing enzyme family.</text>
</comment>
<proteinExistence type="inferred from homology"/>
<dbReference type="InterPro" id="IPR034603">
    <property type="entry name" value="Dipeptide_epimerase"/>
</dbReference>
<dbReference type="SMART" id="SM00922">
    <property type="entry name" value="MR_MLE"/>
    <property type="match status" value="1"/>
</dbReference>
<organism evidence="7 8">
    <name type="scientific">Zhouia spongiae</name>
    <dbReference type="NCBI Taxonomy" id="2202721"/>
    <lineage>
        <taxon>Bacteria</taxon>
        <taxon>Pseudomonadati</taxon>
        <taxon>Bacteroidota</taxon>
        <taxon>Flavobacteriia</taxon>
        <taxon>Flavobacteriales</taxon>
        <taxon>Flavobacteriaceae</taxon>
        <taxon>Zhouia</taxon>
    </lineage>
</organism>
<dbReference type="InterPro" id="IPR029065">
    <property type="entry name" value="Enolase_C-like"/>
</dbReference>
<keyword evidence="2 5" id="KW-0479">Metal-binding</keyword>
<name>A0ABY3YPV7_9FLAO</name>
<dbReference type="EMBL" id="CP094326">
    <property type="protein sequence ID" value="UNY99168.1"/>
    <property type="molecule type" value="Genomic_DNA"/>
</dbReference>
<dbReference type="InterPro" id="IPR036849">
    <property type="entry name" value="Enolase-like_C_sf"/>
</dbReference>
<dbReference type="Pfam" id="PF13378">
    <property type="entry name" value="MR_MLE_C"/>
    <property type="match status" value="1"/>
</dbReference>
<dbReference type="Proteomes" id="UP000829476">
    <property type="component" value="Chromosome"/>
</dbReference>
<evidence type="ECO:0000256" key="4">
    <source>
        <dbReference type="ARBA" id="ARBA00023235"/>
    </source>
</evidence>
<dbReference type="SFLD" id="SFLDS00001">
    <property type="entry name" value="Enolase"/>
    <property type="match status" value="1"/>
</dbReference>
<dbReference type="RefSeq" id="WP_242937568.1">
    <property type="nucleotide sequence ID" value="NZ_CP094326.1"/>
</dbReference>
<dbReference type="EC" id="5.1.1.-" evidence="5"/>
<evidence type="ECO:0000313" key="7">
    <source>
        <dbReference type="EMBL" id="UNY99168.1"/>
    </source>
</evidence>
<protein>
    <recommendedName>
        <fullName evidence="5">Dipeptide epimerase</fullName>
        <ecNumber evidence="5">5.1.1.-</ecNumber>
    </recommendedName>
</protein>
<evidence type="ECO:0000256" key="5">
    <source>
        <dbReference type="RuleBase" id="RU366006"/>
    </source>
</evidence>
<dbReference type="InterPro" id="IPR013341">
    <property type="entry name" value="Mandelate_racemase_N_dom"/>
</dbReference>
<evidence type="ECO:0000256" key="2">
    <source>
        <dbReference type="ARBA" id="ARBA00022723"/>
    </source>
</evidence>
<keyword evidence="4 5" id="KW-0413">Isomerase</keyword>
<comment type="cofactor">
    <cofactor evidence="5">
        <name>Mg(2+)</name>
        <dbReference type="ChEBI" id="CHEBI:18420"/>
    </cofactor>
    <text evidence="5">Binds 1 Mg(2+) ion per subunit.</text>
</comment>
<evidence type="ECO:0000259" key="6">
    <source>
        <dbReference type="SMART" id="SM00922"/>
    </source>
</evidence>
<gene>
    <name evidence="7" type="ORF">MQE36_02190</name>
</gene>
<dbReference type="PANTHER" id="PTHR48080:SF3">
    <property type="entry name" value="ENOLASE SUPERFAMILY MEMBER DDB_G0284701"/>
    <property type="match status" value="1"/>
</dbReference>
<feature type="domain" description="Mandelate racemase/muconate lactonizing enzyme C-terminal" evidence="6">
    <location>
        <begin position="135"/>
        <end position="226"/>
    </location>
</feature>
<evidence type="ECO:0000256" key="3">
    <source>
        <dbReference type="ARBA" id="ARBA00022842"/>
    </source>
</evidence>
<dbReference type="Gene3D" id="3.30.390.10">
    <property type="entry name" value="Enolase-like, N-terminal domain"/>
    <property type="match status" value="1"/>
</dbReference>
<dbReference type="PANTHER" id="PTHR48080">
    <property type="entry name" value="D-GALACTONATE DEHYDRATASE-RELATED"/>
    <property type="match status" value="1"/>
</dbReference>
<evidence type="ECO:0000313" key="8">
    <source>
        <dbReference type="Proteomes" id="UP000829476"/>
    </source>
</evidence>
<dbReference type="CDD" id="cd03319">
    <property type="entry name" value="L-Ala-DL-Glu_epimerase"/>
    <property type="match status" value="1"/>
</dbReference>
<dbReference type="Pfam" id="PF02746">
    <property type="entry name" value="MR_MLE_N"/>
    <property type="match status" value="1"/>
</dbReference>
<dbReference type="SUPFAM" id="SSF51604">
    <property type="entry name" value="Enolase C-terminal domain-like"/>
    <property type="match status" value="1"/>
</dbReference>
<dbReference type="SFLD" id="SFLDG00180">
    <property type="entry name" value="muconate_cycloisomerase"/>
    <property type="match status" value="1"/>
</dbReference>
<dbReference type="SUPFAM" id="SSF54826">
    <property type="entry name" value="Enolase N-terminal domain-like"/>
    <property type="match status" value="1"/>
</dbReference>
<dbReference type="InterPro" id="IPR029017">
    <property type="entry name" value="Enolase-like_N"/>
</dbReference>
<keyword evidence="8" id="KW-1185">Reference proteome</keyword>
<evidence type="ECO:0000256" key="1">
    <source>
        <dbReference type="ARBA" id="ARBA00008031"/>
    </source>
</evidence>